<sequence>MIKSKLLYLTCFILSLAPSIVLAQYTNPDTSFVQQSVSNTIALYRNTVGTEAHLYTGPEYYVPFKSYVEGHQYFQVKTFEKGNVFYDGAWFYEVPMLYDIAVDEVVTIHPGSGLSQKLVKQKVGLFELSNHTFVYLSGESVGGFSMQPGFYKLIYNGDIKAFVRHEKYLQERTSTNGLEGHYKAKDKFYLQKNGVYYQVSNKASVLKVLSDKKKELKEFSRSNKIRFRNKREEAIKNIAKHYDSLKR</sequence>
<evidence type="ECO:0000313" key="3">
    <source>
        <dbReference type="Proteomes" id="UP000603640"/>
    </source>
</evidence>
<comment type="caution">
    <text evidence="2">The sequence shown here is derived from an EMBL/GenBank/DDBJ whole genome shotgun (WGS) entry which is preliminary data.</text>
</comment>
<accession>A0A923N8C7</accession>
<dbReference type="EMBL" id="JACRVF010000005">
    <property type="protein sequence ID" value="MBC5994663.1"/>
    <property type="molecule type" value="Genomic_DNA"/>
</dbReference>
<evidence type="ECO:0000256" key="1">
    <source>
        <dbReference type="SAM" id="SignalP"/>
    </source>
</evidence>
<organism evidence="2 3">
    <name type="scientific">Pontibacter cellulosilyticus</name>
    <dbReference type="NCBI Taxonomy" id="1720253"/>
    <lineage>
        <taxon>Bacteria</taxon>
        <taxon>Pseudomonadati</taxon>
        <taxon>Bacteroidota</taxon>
        <taxon>Cytophagia</taxon>
        <taxon>Cytophagales</taxon>
        <taxon>Hymenobacteraceae</taxon>
        <taxon>Pontibacter</taxon>
    </lineage>
</organism>
<proteinExistence type="predicted"/>
<feature type="signal peptide" evidence="1">
    <location>
        <begin position="1"/>
        <end position="23"/>
    </location>
</feature>
<dbReference type="RefSeq" id="WP_187068671.1">
    <property type="nucleotide sequence ID" value="NZ_JACRVF010000005.1"/>
</dbReference>
<reference evidence="2" key="1">
    <citation type="submission" date="2020-08" db="EMBL/GenBank/DDBJ databases">
        <title>Pontibacter sp. SD6 16S ribosomal RNA gene Genome sequencing and assembly.</title>
        <authorList>
            <person name="Kang M."/>
        </authorList>
    </citation>
    <scope>NUCLEOTIDE SEQUENCE</scope>
    <source>
        <strain evidence="2">SD6</strain>
    </source>
</reference>
<keyword evidence="3" id="KW-1185">Reference proteome</keyword>
<dbReference type="AlphaFoldDB" id="A0A923N8C7"/>
<evidence type="ECO:0000313" key="2">
    <source>
        <dbReference type="EMBL" id="MBC5994663.1"/>
    </source>
</evidence>
<feature type="chain" id="PRO_5036735944" evidence="1">
    <location>
        <begin position="24"/>
        <end position="247"/>
    </location>
</feature>
<keyword evidence="1" id="KW-0732">Signal</keyword>
<dbReference type="Proteomes" id="UP000603640">
    <property type="component" value="Unassembled WGS sequence"/>
</dbReference>
<protein>
    <submittedName>
        <fullName evidence="2">Uncharacterized protein</fullName>
    </submittedName>
</protein>
<name>A0A923N8C7_9BACT</name>
<gene>
    <name evidence="2" type="ORF">H8S84_17590</name>
</gene>